<reference evidence="1 2" key="1">
    <citation type="submission" date="2016-12" db="EMBL/GenBank/DDBJ databases">
        <title>The genomes of Aspergillus section Nigri reveals drivers in fungal speciation.</title>
        <authorList>
            <consortium name="DOE Joint Genome Institute"/>
            <person name="Vesth T.C."/>
            <person name="Nybo J."/>
            <person name="Theobald S."/>
            <person name="Brandl J."/>
            <person name="Frisvad J.C."/>
            <person name="Nielsen K.F."/>
            <person name="Lyhne E.K."/>
            <person name="Kogle M.E."/>
            <person name="Kuo A."/>
            <person name="Riley R."/>
            <person name="Clum A."/>
            <person name="Nolan M."/>
            <person name="Lipzen A."/>
            <person name="Salamov A."/>
            <person name="Henrissat B."/>
            <person name="Wiebenga A."/>
            <person name="De Vries R.P."/>
            <person name="Grigoriev I.V."/>
            <person name="Mortensen U.H."/>
            <person name="Andersen M.R."/>
            <person name="Baker S.E."/>
        </authorList>
    </citation>
    <scope>NUCLEOTIDE SEQUENCE [LARGE SCALE GENOMIC DNA]</scope>
    <source>
        <strain evidence="1 2">IBT 23096</strain>
    </source>
</reference>
<protein>
    <submittedName>
        <fullName evidence="1">Uncharacterized protein</fullName>
    </submittedName>
</protein>
<keyword evidence="2" id="KW-1185">Reference proteome</keyword>
<comment type="caution">
    <text evidence="1">The sequence shown here is derived from an EMBL/GenBank/DDBJ whole genome shotgun (WGS) entry which is preliminary data.</text>
</comment>
<dbReference type="RefSeq" id="XP_024708633.1">
    <property type="nucleotide sequence ID" value="XM_024853017.1"/>
</dbReference>
<proteinExistence type="predicted"/>
<dbReference type="AlphaFoldDB" id="A0A2I2GKD4"/>
<evidence type="ECO:0000313" key="2">
    <source>
        <dbReference type="Proteomes" id="UP000234275"/>
    </source>
</evidence>
<dbReference type="Proteomes" id="UP000234275">
    <property type="component" value="Unassembled WGS sequence"/>
</dbReference>
<organism evidence="1 2">
    <name type="scientific">Aspergillus steynii IBT 23096</name>
    <dbReference type="NCBI Taxonomy" id="1392250"/>
    <lineage>
        <taxon>Eukaryota</taxon>
        <taxon>Fungi</taxon>
        <taxon>Dikarya</taxon>
        <taxon>Ascomycota</taxon>
        <taxon>Pezizomycotina</taxon>
        <taxon>Eurotiomycetes</taxon>
        <taxon>Eurotiomycetidae</taxon>
        <taxon>Eurotiales</taxon>
        <taxon>Aspergillaceae</taxon>
        <taxon>Aspergillus</taxon>
        <taxon>Aspergillus subgen. Circumdati</taxon>
    </lineage>
</organism>
<evidence type="ECO:0000313" key="1">
    <source>
        <dbReference type="EMBL" id="PLB53331.1"/>
    </source>
</evidence>
<sequence length="65" mass="7033">MTGCKSDHENELGNYQSYLISYVGAVDVASTGDRNGGTGIRRTVDITQIMEMIDDQRPPPQLGCG</sequence>
<accession>A0A2I2GKD4</accession>
<dbReference type="EMBL" id="MSFO01000002">
    <property type="protein sequence ID" value="PLB53331.1"/>
    <property type="molecule type" value="Genomic_DNA"/>
</dbReference>
<gene>
    <name evidence="1" type="ORF">P170DRAFT_473200</name>
</gene>
<dbReference type="GeneID" id="36560715"/>
<name>A0A2I2GKD4_9EURO</name>
<dbReference type="VEuPathDB" id="FungiDB:P170DRAFT_473200"/>